<dbReference type="Pfam" id="PF00004">
    <property type="entry name" value="AAA"/>
    <property type="match status" value="1"/>
</dbReference>
<feature type="domain" description="AAA+ ATPase" evidence="18">
    <location>
        <begin position="311"/>
        <end position="450"/>
    </location>
</feature>
<evidence type="ECO:0000256" key="6">
    <source>
        <dbReference type="ARBA" id="ARBA00022692"/>
    </source>
</evidence>
<keyword evidence="6 17" id="KW-0812">Transmembrane</keyword>
<comment type="cofactor">
    <cofactor evidence="1">
        <name>Zn(2+)</name>
        <dbReference type="ChEBI" id="CHEBI:29105"/>
    </cofactor>
</comment>
<dbReference type="InterPro" id="IPR027417">
    <property type="entry name" value="P-loop_NTPase"/>
</dbReference>
<organism evidence="19 20">
    <name type="scientific">Melipona quadrifasciata</name>
    <dbReference type="NCBI Taxonomy" id="166423"/>
    <lineage>
        <taxon>Eukaryota</taxon>
        <taxon>Metazoa</taxon>
        <taxon>Ecdysozoa</taxon>
        <taxon>Arthropoda</taxon>
        <taxon>Hexapoda</taxon>
        <taxon>Insecta</taxon>
        <taxon>Pterygota</taxon>
        <taxon>Neoptera</taxon>
        <taxon>Endopterygota</taxon>
        <taxon>Hymenoptera</taxon>
        <taxon>Apocrita</taxon>
        <taxon>Aculeata</taxon>
        <taxon>Apoidea</taxon>
        <taxon>Anthophila</taxon>
        <taxon>Apidae</taxon>
        <taxon>Melipona</taxon>
    </lineage>
</organism>
<comment type="similarity">
    <text evidence="3">In the C-terminal section; belongs to the peptidase M41 family.</text>
</comment>
<evidence type="ECO:0000256" key="16">
    <source>
        <dbReference type="SAM" id="MobiDB-lite"/>
    </source>
</evidence>
<evidence type="ECO:0000256" key="2">
    <source>
        <dbReference type="ARBA" id="ARBA00004225"/>
    </source>
</evidence>
<accession>A0A0M9A6U1</accession>
<dbReference type="GO" id="GO:0008270">
    <property type="term" value="F:zinc ion binding"/>
    <property type="evidence" value="ECO:0007669"/>
    <property type="project" value="InterPro"/>
</dbReference>
<keyword evidence="13" id="KW-0482">Metalloprotease</keyword>
<protein>
    <submittedName>
        <fullName evidence="19">AFG3-like protein 2</fullName>
    </submittedName>
</protein>
<dbReference type="Gene3D" id="1.10.8.60">
    <property type="match status" value="1"/>
</dbReference>
<dbReference type="InterPro" id="IPR037219">
    <property type="entry name" value="Peptidase_M41-like"/>
</dbReference>
<dbReference type="Proteomes" id="UP000053105">
    <property type="component" value="Unassembled WGS sequence"/>
</dbReference>
<feature type="compositionally biased region" description="Low complexity" evidence="16">
    <location>
        <begin position="69"/>
        <end position="80"/>
    </location>
</feature>
<keyword evidence="10" id="KW-0862">Zinc</keyword>
<dbReference type="AlphaFoldDB" id="A0A0M9A6U1"/>
<dbReference type="HAMAP" id="MF_01458">
    <property type="entry name" value="FtsH"/>
    <property type="match status" value="1"/>
</dbReference>
<name>A0A0M9A6U1_9HYME</name>
<dbReference type="GO" id="GO:0005745">
    <property type="term" value="C:m-AAA complex"/>
    <property type="evidence" value="ECO:0007669"/>
    <property type="project" value="TreeGrafter"/>
</dbReference>
<dbReference type="InterPro" id="IPR050928">
    <property type="entry name" value="ATP-dep_Zn_Metalloprotease"/>
</dbReference>
<evidence type="ECO:0000313" key="19">
    <source>
        <dbReference type="EMBL" id="KOX77636.1"/>
    </source>
</evidence>
<dbReference type="Gene3D" id="3.40.50.300">
    <property type="entry name" value="P-loop containing nucleotide triphosphate hydrolases"/>
    <property type="match status" value="1"/>
</dbReference>
<evidence type="ECO:0000256" key="15">
    <source>
        <dbReference type="ARBA" id="ARBA00023136"/>
    </source>
</evidence>
<dbReference type="GO" id="GO:0005524">
    <property type="term" value="F:ATP binding"/>
    <property type="evidence" value="ECO:0007669"/>
    <property type="project" value="UniProtKB-KW"/>
</dbReference>
<keyword evidence="9" id="KW-0378">Hydrolase</keyword>
<evidence type="ECO:0000256" key="7">
    <source>
        <dbReference type="ARBA" id="ARBA00022723"/>
    </source>
</evidence>
<keyword evidence="8" id="KW-0547">Nucleotide-binding</keyword>
<dbReference type="InterPro" id="IPR003960">
    <property type="entry name" value="ATPase_AAA_CS"/>
</dbReference>
<dbReference type="Gene3D" id="1.20.58.760">
    <property type="entry name" value="Peptidase M41"/>
    <property type="match status" value="1"/>
</dbReference>
<dbReference type="InterPro" id="IPR000642">
    <property type="entry name" value="Peptidase_M41"/>
</dbReference>
<keyword evidence="15 17" id="KW-0472">Membrane</keyword>
<evidence type="ECO:0000256" key="11">
    <source>
        <dbReference type="ARBA" id="ARBA00022840"/>
    </source>
</evidence>
<evidence type="ECO:0000256" key="1">
    <source>
        <dbReference type="ARBA" id="ARBA00001947"/>
    </source>
</evidence>
<dbReference type="Pfam" id="PF06480">
    <property type="entry name" value="FtsH_ext"/>
    <property type="match status" value="1"/>
</dbReference>
<feature type="compositionally biased region" description="Basic and acidic residues" evidence="16">
    <location>
        <begin position="816"/>
        <end position="839"/>
    </location>
</feature>
<dbReference type="STRING" id="166423.A0A0M9A6U1"/>
<evidence type="ECO:0000256" key="8">
    <source>
        <dbReference type="ARBA" id="ARBA00022741"/>
    </source>
</evidence>
<dbReference type="InterPro" id="IPR011546">
    <property type="entry name" value="Pept_M41_FtsH_extracell"/>
</dbReference>
<evidence type="ECO:0000256" key="17">
    <source>
        <dbReference type="SAM" id="Phobius"/>
    </source>
</evidence>
<gene>
    <name evidence="19" type="ORF">WN51_09301</name>
</gene>
<dbReference type="GO" id="GO:0016887">
    <property type="term" value="F:ATP hydrolysis activity"/>
    <property type="evidence" value="ECO:0007669"/>
    <property type="project" value="InterPro"/>
</dbReference>
<dbReference type="GO" id="GO:0004176">
    <property type="term" value="F:ATP-dependent peptidase activity"/>
    <property type="evidence" value="ECO:0007669"/>
    <property type="project" value="InterPro"/>
</dbReference>
<dbReference type="SUPFAM" id="SSF52540">
    <property type="entry name" value="P-loop containing nucleoside triphosphate hydrolases"/>
    <property type="match status" value="1"/>
</dbReference>
<evidence type="ECO:0000256" key="10">
    <source>
        <dbReference type="ARBA" id="ARBA00022833"/>
    </source>
</evidence>
<keyword evidence="12 17" id="KW-1133">Transmembrane helix</keyword>
<dbReference type="Pfam" id="PF01434">
    <property type="entry name" value="Peptidase_M41"/>
    <property type="match status" value="1"/>
</dbReference>
<evidence type="ECO:0000313" key="20">
    <source>
        <dbReference type="Proteomes" id="UP000053105"/>
    </source>
</evidence>
<comment type="similarity">
    <text evidence="4">In the N-terminal section; belongs to the AAA ATPase family.</text>
</comment>
<sequence>MAHQLLYSTSKLERFVLNSVYKNANIFTLERLRNQWRLLCNEPPKGFEKFFKPKKGSNKTTEKAKEAPSKQASESQSSKMQSEKSSMHSSDKRTFSWNFKWSGGNKSFGDKKNEKIFFFGTALMGLFYLYLLQLSNQPLEITWKEFVTKYLDKGIVDKVEVINKQWARVKLTPGNYINGKDKVWFNIGSVETFERNLENAQIDLNIEPQNYILVQYKDEIELYHIGKIIPQLLMYGGLFYLFRKSAESFGKGRKGGLFGALMESTAKMVNSKDIGVRFKDVAGCEEAKIEIMEFVNFLKNPQQYIELGAKIPKGAMLTGPPGTGKTLLAKATAGEANVPFISVSGSEFLEMFVGVGPSRVRDMFALARKHAPCILFIDEIDAVGRKRGGRNFGGHSEQENTLNQLLVEMDGFNTTTNVVVLAATNRIDILDKALLRPGRFDRQIYVPAPDIKGRASIFKVHLKPLKITIDKDQLARKMASLTPGFTGADIANVCNEAALIAARDLSDNIYLKHFEQAIERVIAGMEKKTNVLQPEEKKTVAYHEAGHAVAGWFLRYADPLLKVSIIPRGKGLGYAQYLPHEQYLYTKEQLFDRMCMALGGRVSEEIFFNHITTGAQDDLQKVTANAYAQVIQYGMNEKVGNVSFQMPQQGEMSFDKPYSEHTAQLIDTEVRELIERAYNHTRDLLTKHKEDVSKVAERLLKQEILSREDMIELLGPRPFPEKPGLLMIMPASLQSTGFTDAWSSLREMLMKTFDVCPSSLRRFHCTPKAPMELRKKDASRKLRTYSMECSDTSANSDPNSGESTGAHLGRCWARRSPSDRRTPMEFHRTLKDKEKVLLN</sequence>
<dbReference type="PROSITE" id="PS00674">
    <property type="entry name" value="AAA"/>
    <property type="match status" value="1"/>
</dbReference>
<evidence type="ECO:0000256" key="13">
    <source>
        <dbReference type="ARBA" id="ARBA00023049"/>
    </source>
</evidence>
<reference evidence="19 20" key="1">
    <citation type="submission" date="2015-07" db="EMBL/GenBank/DDBJ databases">
        <title>The genome of Melipona quadrifasciata.</title>
        <authorList>
            <person name="Pan H."/>
            <person name="Kapheim K."/>
        </authorList>
    </citation>
    <scope>NUCLEOTIDE SEQUENCE [LARGE SCALE GENOMIC DNA]</scope>
    <source>
        <strain evidence="19">0111107301</strain>
        <tissue evidence="19">Whole body</tissue>
    </source>
</reference>
<feature type="region of interest" description="Disordered" evidence="16">
    <location>
        <begin position="51"/>
        <end position="89"/>
    </location>
</feature>
<dbReference type="NCBIfam" id="TIGR01241">
    <property type="entry name" value="FtsH_fam"/>
    <property type="match status" value="1"/>
</dbReference>
<dbReference type="SUPFAM" id="SSF140990">
    <property type="entry name" value="FtsH protease domain-like"/>
    <property type="match status" value="1"/>
</dbReference>
<dbReference type="GO" id="GO:0034982">
    <property type="term" value="P:mitochondrial protein processing"/>
    <property type="evidence" value="ECO:0007669"/>
    <property type="project" value="TreeGrafter"/>
</dbReference>
<dbReference type="PANTHER" id="PTHR43655">
    <property type="entry name" value="ATP-DEPENDENT PROTEASE"/>
    <property type="match status" value="1"/>
</dbReference>
<evidence type="ECO:0000256" key="4">
    <source>
        <dbReference type="ARBA" id="ARBA00010550"/>
    </source>
</evidence>
<feature type="compositionally biased region" description="Polar residues" evidence="16">
    <location>
        <begin position="788"/>
        <end position="803"/>
    </location>
</feature>
<evidence type="ECO:0000256" key="12">
    <source>
        <dbReference type="ARBA" id="ARBA00022989"/>
    </source>
</evidence>
<dbReference type="FunFam" id="1.10.8.60:FF:000019">
    <property type="entry name" value="AFG3-like AAA ATPase 2"/>
    <property type="match status" value="1"/>
</dbReference>
<comment type="subcellular location">
    <subcellularLocation>
        <location evidence="2">Mitochondrion membrane</location>
        <topology evidence="2">Multi-pass membrane protein</topology>
    </subcellularLocation>
</comment>
<dbReference type="Gene3D" id="3.40.1690.20">
    <property type="match status" value="1"/>
</dbReference>
<keyword evidence="20" id="KW-1185">Reference proteome</keyword>
<keyword evidence="7" id="KW-0479">Metal-binding</keyword>
<dbReference type="GO" id="GO:0004222">
    <property type="term" value="F:metalloendopeptidase activity"/>
    <property type="evidence" value="ECO:0007669"/>
    <property type="project" value="InterPro"/>
</dbReference>
<keyword evidence="14" id="KW-0496">Mitochondrion</keyword>
<feature type="region of interest" description="Disordered" evidence="16">
    <location>
        <begin position="788"/>
        <end position="839"/>
    </location>
</feature>
<dbReference type="InterPro" id="IPR003959">
    <property type="entry name" value="ATPase_AAA_core"/>
</dbReference>
<dbReference type="InterPro" id="IPR005936">
    <property type="entry name" value="FtsH"/>
</dbReference>
<dbReference type="InterPro" id="IPR041569">
    <property type="entry name" value="AAA_lid_3"/>
</dbReference>
<evidence type="ECO:0000259" key="18">
    <source>
        <dbReference type="SMART" id="SM00382"/>
    </source>
</evidence>
<dbReference type="EMBL" id="KQ435729">
    <property type="protein sequence ID" value="KOX77636.1"/>
    <property type="molecule type" value="Genomic_DNA"/>
</dbReference>
<dbReference type="CDD" id="cd19501">
    <property type="entry name" value="RecA-like_FtsH"/>
    <property type="match status" value="1"/>
</dbReference>
<dbReference type="PANTHER" id="PTHR43655:SF2">
    <property type="entry name" value="AFG3 LIKE MATRIX AAA PEPTIDASE SUBUNIT 2, ISOFORM A"/>
    <property type="match status" value="1"/>
</dbReference>
<feature type="transmembrane region" description="Helical" evidence="17">
    <location>
        <begin position="116"/>
        <end position="132"/>
    </location>
</feature>
<dbReference type="SMART" id="SM00382">
    <property type="entry name" value="AAA"/>
    <property type="match status" value="1"/>
</dbReference>
<dbReference type="FunFam" id="3.40.50.300:FF:000001">
    <property type="entry name" value="ATP-dependent zinc metalloprotease FtsH"/>
    <property type="match status" value="1"/>
</dbReference>
<dbReference type="Pfam" id="PF17862">
    <property type="entry name" value="AAA_lid_3"/>
    <property type="match status" value="1"/>
</dbReference>
<dbReference type="FunFam" id="1.20.58.760:FF:000003">
    <property type="entry name" value="AFG3-like AAA ATPase 2"/>
    <property type="match status" value="1"/>
</dbReference>
<evidence type="ECO:0000256" key="3">
    <source>
        <dbReference type="ARBA" id="ARBA00010044"/>
    </source>
</evidence>
<dbReference type="InterPro" id="IPR003593">
    <property type="entry name" value="AAA+_ATPase"/>
</dbReference>
<keyword evidence="5" id="KW-0645">Protease</keyword>
<keyword evidence="11" id="KW-0067">ATP-binding</keyword>
<evidence type="ECO:0000256" key="9">
    <source>
        <dbReference type="ARBA" id="ARBA00022801"/>
    </source>
</evidence>
<evidence type="ECO:0000256" key="5">
    <source>
        <dbReference type="ARBA" id="ARBA00022670"/>
    </source>
</evidence>
<proteinExistence type="inferred from homology"/>
<evidence type="ECO:0000256" key="14">
    <source>
        <dbReference type="ARBA" id="ARBA00023128"/>
    </source>
</evidence>
<dbReference type="OrthoDB" id="1413014at2759"/>